<gene>
    <name evidence="1" type="ORF">GCM10017668_21490</name>
</gene>
<dbReference type="RefSeq" id="WP_190898529.1">
    <property type="nucleotide sequence ID" value="NZ_AP023439.1"/>
</dbReference>
<name>A0A7G1NF41_9ACTN</name>
<dbReference type="EMBL" id="AP023439">
    <property type="protein sequence ID" value="BCL20306.1"/>
    <property type="molecule type" value="Genomic_DNA"/>
</dbReference>
<sequence>MGRATLPRVTLPKSAGANRRPLATVPDIAEHYGVPLKTVRYWHQTQTGPGCLMFRVGKYLRARWDDIDQYDADQAGGAAA</sequence>
<organism evidence="1 2">
    <name type="scientific">Streptomyces tuirus</name>
    <dbReference type="NCBI Taxonomy" id="68278"/>
    <lineage>
        <taxon>Bacteria</taxon>
        <taxon>Bacillati</taxon>
        <taxon>Actinomycetota</taxon>
        <taxon>Actinomycetes</taxon>
        <taxon>Kitasatosporales</taxon>
        <taxon>Streptomycetaceae</taxon>
        <taxon>Streptomyces</taxon>
    </lineage>
</organism>
<evidence type="ECO:0000313" key="2">
    <source>
        <dbReference type="Proteomes" id="UP000516373"/>
    </source>
</evidence>
<proteinExistence type="predicted"/>
<evidence type="ECO:0008006" key="3">
    <source>
        <dbReference type="Google" id="ProtNLM"/>
    </source>
</evidence>
<reference evidence="1 2" key="1">
    <citation type="journal article" date="2014" name="Int. J. Syst. Evol. Microbiol.">
        <title>Complete genome sequence of Corynebacterium casei LMG S-19264T (=DSM 44701T), isolated from a smear-ripened cheese.</title>
        <authorList>
            <consortium name="US DOE Joint Genome Institute (JGI-PGF)"/>
            <person name="Walter F."/>
            <person name="Albersmeier A."/>
            <person name="Kalinowski J."/>
            <person name="Ruckert C."/>
        </authorList>
    </citation>
    <scope>NUCLEOTIDE SEQUENCE [LARGE SCALE GENOMIC DNA]</scope>
    <source>
        <strain evidence="1 2">JCM 4255</strain>
    </source>
</reference>
<accession>A0A7G1NF41</accession>
<dbReference type="AlphaFoldDB" id="A0A7G1NF41"/>
<dbReference type="KEGG" id="stui:GCM10017668_21490"/>
<dbReference type="Proteomes" id="UP000516373">
    <property type="component" value="Chromosome"/>
</dbReference>
<evidence type="ECO:0000313" key="1">
    <source>
        <dbReference type="EMBL" id="BCL20306.1"/>
    </source>
</evidence>
<protein>
    <recommendedName>
        <fullName evidence="3">Helix-turn-helix domain-containing protein</fullName>
    </recommendedName>
</protein>